<name>A0A3B0ZR68_9ZZZZ</name>
<dbReference type="EMBL" id="UOFM01000513">
    <property type="protein sequence ID" value="VAW83096.1"/>
    <property type="molecule type" value="Genomic_DNA"/>
</dbReference>
<dbReference type="AlphaFoldDB" id="A0A3B0ZR68"/>
<accession>A0A3B0ZR68</accession>
<evidence type="ECO:0000256" key="1">
    <source>
        <dbReference type="SAM" id="MobiDB-lite"/>
    </source>
</evidence>
<feature type="region of interest" description="Disordered" evidence="1">
    <location>
        <begin position="239"/>
        <end position="261"/>
    </location>
</feature>
<sequence>MHNRISNRLYRRLSAGLCAILLVVSPLVLAESLEERLHRLEAEIQEIRSTLSEKQTPPPQAASPAKPVTVSTTPPSPAPPVLQSSAFIRYYIQRQPLESPSAGSAQASGRFSSPDELSFDPAAYDVENAGLFSAYRDTSEFTHAGIEMQADLNIPEAGEYEFVVYPQPSRDGGTRVSTYLNLSFSIDGQEIISFRDNSWRPRRSRLALSPGRHTLRLWAVASSDGFGPTPTDSRIRLALKGPRDVSPRPLYGVQAPATPTD</sequence>
<evidence type="ECO:0000313" key="2">
    <source>
        <dbReference type="EMBL" id="VAW83096.1"/>
    </source>
</evidence>
<protein>
    <submittedName>
        <fullName evidence="2">Uncharacterized protein</fullName>
    </submittedName>
</protein>
<feature type="compositionally biased region" description="Low complexity" evidence="1">
    <location>
        <begin position="63"/>
        <end position="73"/>
    </location>
</feature>
<reference evidence="2" key="1">
    <citation type="submission" date="2018-06" db="EMBL/GenBank/DDBJ databases">
        <authorList>
            <person name="Zhirakovskaya E."/>
        </authorList>
    </citation>
    <scope>NUCLEOTIDE SEQUENCE</scope>
</reference>
<gene>
    <name evidence="2" type="ORF">MNBD_GAMMA14-720</name>
</gene>
<proteinExistence type="predicted"/>
<organism evidence="2">
    <name type="scientific">hydrothermal vent metagenome</name>
    <dbReference type="NCBI Taxonomy" id="652676"/>
    <lineage>
        <taxon>unclassified sequences</taxon>
        <taxon>metagenomes</taxon>
        <taxon>ecological metagenomes</taxon>
    </lineage>
</organism>
<feature type="region of interest" description="Disordered" evidence="1">
    <location>
        <begin position="49"/>
        <end position="80"/>
    </location>
</feature>